<dbReference type="PANTHER" id="PTHR42886">
    <property type="entry name" value="RE40534P-RELATED"/>
    <property type="match status" value="1"/>
</dbReference>
<feature type="domain" description="Serine aminopeptidase S33" evidence="1">
    <location>
        <begin position="38"/>
        <end position="169"/>
    </location>
</feature>
<dbReference type="SUPFAM" id="SSF53474">
    <property type="entry name" value="alpha/beta-Hydrolases"/>
    <property type="match status" value="1"/>
</dbReference>
<dbReference type="InterPro" id="IPR022742">
    <property type="entry name" value="Hydrolase_4"/>
</dbReference>
<comment type="caution">
    <text evidence="2">The sequence shown here is derived from an EMBL/GenBank/DDBJ whole genome shotgun (WGS) entry which is preliminary data.</text>
</comment>
<gene>
    <name evidence="2" type="ORF">GJV76_09465</name>
</gene>
<keyword evidence="3" id="KW-1185">Reference proteome</keyword>
<keyword evidence="2" id="KW-0378">Hydrolase</keyword>
<accession>A0A6I3LM24</accession>
<dbReference type="OrthoDB" id="9801217at2"/>
<proteinExistence type="predicted"/>
<name>A0A6I3LM24_9FLAO</name>
<evidence type="ECO:0000259" key="1">
    <source>
        <dbReference type="Pfam" id="PF12146"/>
    </source>
</evidence>
<dbReference type="GO" id="GO:0016787">
    <property type="term" value="F:hydrolase activity"/>
    <property type="evidence" value="ECO:0007669"/>
    <property type="project" value="UniProtKB-KW"/>
</dbReference>
<organism evidence="2 3">
    <name type="scientific">Myroides albus</name>
    <dbReference type="NCBI Taxonomy" id="2562892"/>
    <lineage>
        <taxon>Bacteria</taxon>
        <taxon>Pseudomonadati</taxon>
        <taxon>Bacteroidota</taxon>
        <taxon>Flavobacteriia</taxon>
        <taxon>Flavobacteriales</taxon>
        <taxon>Flavobacteriaceae</taxon>
        <taxon>Myroides</taxon>
    </lineage>
</organism>
<dbReference type="Gene3D" id="3.40.50.1820">
    <property type="entry name" value="alpha/beta hydrolase"/>
    <property type="match status" value="1"/>
</dbReference>
<dbReference type="Pfam" id="PF12146">
    <property type="entry name" value="Hydrolase_4"/>
    <property type="match status" value="1"/>
</dbReference>
<evidence type="ECO:0000313" key="2">
    <source>
        <dbReference type="EMBL" id="MTG98350.1"/>
    </source>
</evidence>
<dbReference type="Proteomes" id="UP000438760">
    <property type="component" value="Unassembled WGS sequence"/>
</dbReference>
<protein>
    <submittedName>
        <fullName evidence="2">Alpha/beta fold hydrolase</fullName>
    </submittedName>
</protein>
<dbReference type="PANTHER" id="PTHR42886:SF29">
    <property type="entry name" value="PUMMELIG, ISOFORM A"/>
    <property type="match status" value="1"/>
</dbReference>
<dbReference type="AlphaFoldDB" id="A0A6I3LM24"/>
<sequence>MNLHLTYKEYITHQHPFENDYEGKVITTLIESRANKKENKKVVLYIHGFSDYFFQYHMMRYINAEEINFFAVDLRKCGRSLLSHQHPNYCQSMREYFPDLNYAIEFITKQNSNTEIYMMGHSTGGLLVSYYAKFGLLRNRIKGIVLNSPFLDFNLPFYVKPFITTVAKSKSSKDAYACMESLPPIYGESLHRNYNGEWKYSLDLKPIKPFPAFYAWILAVQHAQSLIKEDPNLGDLPILLMRSDKSGNAYRQTDITNCSDVVLNVKDMTKIGCKLSDNVEEVIVEGGVHDLVLSSEAARNFALQKIVAFVKK</sequence>
<dbReference type="RefSeq" id="WP_155092377.1">
    <property type="nucleotide sequence ID" value="NZ_CP102754.1"/>
</dbReference>
<dbReference type="EMBL" id="WMJX01000018">
    <property type="protein sequence ID" value="MTG98350.1"/>
    <property type="molecule type" value="Genomic_DNA"/>
</dbReference>
<evidence type="ECO:0000313" key="3">
    <source>
        <dbReference type="Proteomes" id="UP000438760"/>
    </source>
</evidence>
<reference evidence="2 3" key="1">
    <citation type="submission" date="2019-11" db="EMBL/GenBank/DDBJ databases">
        <title>Genome of Strain BIT-d1.</title>
        <authorList>
            <person name="Yang Y."/>
        </authorList>
    </citation>
    <scope>NUCLEOTIDE SEQUENCE [LARGE SCALE GENOMIC DNA]</scope>
    <source>
        <strain evidence="2 3">BIT-d1</strain>
    </source>
</reference>
<dbReference type="InterPro" id="IPR029058">
    <property type="entry name" value="AB_hydrolase_fold"/>
</dbReference>